<keyword evidence="1" id="KW-0732">Signal</keyword>
<name>A0A7S6VRM1_9GAMM</name>
<dbReference type="EMBL" id="CP048654">
    <property type="protein sequence ID" value="QOW43619.1"/>
    <property type="molecule type" value="Genomic_DNA"/>
</dbReference>
<organism evidence="2 3">
    <name type="scientific">Acinetobacter indicus</name>
    <dbReference type="NCBI Taxonomy" id="756892"/>
    <lineage>
        <taxon>Bacteria</taxon>
        <taxon>Pseudomonadati</taxon>
        <taxon>Pseudomonadota</taxon>
        <taxon>Gammaproteobacteria</taxon>
        <taxon>Moraxellales</taxon>
        <taxon>Moraxellaceae</taxon>
        <taxon>Acinetobacter</taxon>
    </lineage>
</organism>
<evidence type="ECO:0000313" key="3">
    <source>
        <dbReference type="Proteomes" id="UP000593812"/>
    </source>
</evidence>
<dbReference type="AlphaFoldDB" id="A0A7S6VRM1"/>
<feature type="signal peptide" evidence="1">
    <location>
        <begin position="1"/>
        <end position="22"/>
    </location>
</feature>
<gene>
    <name evidence="2" type="ORF">G0027_12685</name>
</gene>
<reference evidence="2 3" key="1">
    <citation type="submission" date="2020-02" db="EMBL/GenBank/DDBJ databases">
        <title>Tigecycline-resistant Acinetobacter species from pigs and migratory birds.</title>
        <authorList>
            <person name="Chen C."/>
            <person name="Sun J."/>
            <person name="Liao X.-P."/>
            <person name="Liu Y.-H."/>
        </authorList>
    </citation>
    <scope>NUCLEOTIDE SEQUENCE [LARGE SCALE GENOMIC DNA]</scope>
    <source>
        <strain evidence="2 3">C15_T</strain>
    </source>
</reference>
<accession>A0A7S6VRM1</accession>
<evidence type="ECO:0000256" key="1">
    <source>
        <dbReference type="SAM" id="SignalP"/>
    </source>
</evidence>
<dbReference type="RefSeq" id="WP_127801596.1">
    <property type="nucleotide sequence ID" value="NZ_CP045131.1"/>
</dbReference>
<protein>
    <submittedName>
        <fullName evidence="2">Uncharacterized protein</fullName>
    </submittedName>
</protein>
<sequence length="439" mass="46530">MKKTIMWALIGSALSMTNTSHALSVLEDAELSDVTGQALLNLEMQMGEDTRDALNNTYNQSNISFYKLGLSAEMELNANIKKLQLGCGGVNNSLISNTCDIDIDNISLSGLPASTDYTADQRAASSAIITNPFIQFAIRNGNSTATREILGFRISAEKIAGLMTLGTENSNVPNGINTFSGYMKTKTASGVAITEERNMAYADTGMKIKGEVSGGLGFGNCGGFLNPCLDIEYESDQYNLKLSSTNAPFTIQSTVVSGTRLTDVKLKGAGTVGQINFEGPLTATVLGFLNLEKQVTGNITGLTTDITVSQDLGLIHALYLNNPASLSLQAENILWPGASVGANRGWWLALEDEVELGSLSPTTKVAISNAVLQQTINGINADLTNNPRACGNLLTGCIGGDALEVGNIPLTTDLDFPLTNLVLQGQEFKSNCYGGMKFC</sequence>
<evidence type="ECO:0000313" key="2">
    <source>
        <dbReference type="EMBL" id="QOW43619.1"/>
    </source>
</evidence>
<proteinExistence type="predicted"/>
<feature type="chain" id="PRO_5032267297" evidence="1">
    <location>
        <begin position="23"/>
        <end position="439"/>
    </location>
</feature>
<dbReference type="Proteomes" id="UP000593812">
    <property type="component" value="Chromosome"/>
</dbReference>